<dbReference type="NCBIfam" id="TIGR00194">
    <property type="entry name" value="uvrC"/>
    <property type="match status" value="1"/>
</dbReference>
<dbReference type="Pfam" id="PF01541">
    <property type="entry name" value="GIY-YIG"/>
    <property type="match status" value="1"/>
</dbReference>
<dbReference type="PROSITE" id="PS50165">
    <property type="entry name" value="UVRC"/>
    <property type="match status" value="1"/>
</dbReference>
<keyword evidence="6 7" id="KW-0742">SOS response</keyword>
<dbReference type="InterPro" id="IPR001943">
    <property type="entry name" value="UVR_dom"/>
</dbReference>
<dbReference type="STRING" id="768671.ThimaDRAFT_3698"/>
<dbReference type="GO" id="GO:0003677">
    <property type="term" value="F:DNA binding"/>
    <property type="evidence" value="ECO:0007669"/>
    <property type="project" value="UniProtKB-UniRule"/>
</dbReference>
<feature type="domain" description="UvrC family homology region profile" evidence="10">
    <location>
        <begin position="293"/>
        <end position="516"/>
    </location>
</feature>
<dbReference type="PROSITE" id="PS50164">
    <property type="entry name" value="GIY_YIG"/>
    <property type="match status" value="1"/>
</dbReference>
<dbReference type="FunFam" id="3.40.1440.10:FF:000001">
    <property type="entry name" value="UvrABC system protein C"/>
    <property type="match status" value="1"/>
</dbReference>
<dbReference type="InterPro" id="IPR003583">
    <property type="entry name" value="Hlx-hairpin-Hlx_DNA-bd_motif"/>
</dbReference>
<name>F9UFJ5_9GAMM</name>
<keyword evidence="1 7" id="KW-0963">Cytoplasm</keyword>
<keyword evidence="5 7" id="KW-0234">DNA repair</keyword>
<dbReference type="eggNOG" id="COG0322">
    <property type="taxonomic scope" value="Bacteria"/>
</dbReference>
<keyword evidence="3 7" id="KW-0228">DNA excision</keyword>
<dbReference type="GO" id="GO:0009432">
    <property type="term" value="P:SOS response"/>
    <property type="evidence" value="ECO:0007669"/>
    <property type="project" value="UniProtKB-UniRule"/>
</dbReference>
<evidence type="ECO:0000259" key="9">
    <source>
        <dbReference type="PROSITE" id="PS50164"/>
    </source>
</evidence>
<protein>
    <recommendedName>
        <fullName evidence="7">UvrABC system protein C</fullName>
        <shortName evidence="7">Protein UvrC</shortName>
    </recommendedName>
    <alternativeName>
        <fullName evidence="7">Excinuclease ABC subunit C</fullName>
    </alternativeName>
</protein>
<comment type="function">
    <text evidence="7">The UvrABC repair system catalyzes the recognition and processing of DNA lesions. UvrC both incises the 5' and 3' sides of the lesion. The N-terminal half is responsible for the 3' incision and the C-terminal half is responsible for the 5' incision.</text>
</comment>
<dbReference type="EMBL" id="AFWV01000013">
    <property type="protein sequence ID" value="EGV16869.1"/>
    <property type="molecule type" value="Genomic_DNA"/>
</dbReference>
<evidence type="ECO:0000259" key="10">
    <source>
        <dbReference type="PROSITE" id="PS50165"/>
    </source>
</evidence>
<evidence type="ECO:0000256" key="6">
    <source>
        <dbReference type="ARBA" id="ARBA00023236"/>
    </source>
</evidence>
<evidence type="ECO:0000313" key="11">
    <source>
        <dbReference type="EMBL" id="EGV16869.1"/>
    </source>
</evidence>
<comment type="subunit">
    <text evidence="7">Interacts with UvrB in an incision complex.</text>
</comment>
<dbReference type="InterPro" id="IPR035901">
    <property type="entry name" value="GIY-YIG_endonuc_sf"/>
</dbReference>
<dbReference type="InterPro" id="IPR004791">
    <property type="entry name" value="UvrC"/>
</dbReference>
<dbReference type="Pfam" id="PF08459">
    <property type="entry name" value="UvrC_RNaseH_dom"/>
    <property type="match status" value="1"/>
</dbReference>
<keyword evidence="2 7" id="KW-0227">DNA damage</keyword>
<dbReference type="PANTHER" id="PTHR30562:SF1">
    <property type="entry name" value="UVRABC SYSTEM PROTEIN C"/>
    <property type="match status" value="1"/>
</dbReference>
<dbReference type="InterPro" id="IPR047296">
    <property type="entry name" value="GIY-YIG_UvrC_Cho"/>
</dbReference>
<evidence type="ECO:0000313" key="12">
    <source>
        <dbReference type="Proteomes" id="UP000005459"/>
    </source>
</evidence>
<dbReference type="CDD" id="cd10434">
    <property type="entry name" value="GIY-YIG_UvrC_Cho"/>
    <property type="match status" value="1"/>
</dbReference>
<dbReference type="SUPFAM" id="SSF46600">
    <property type="entry name" value="C-terminal UvrC-binding domain of UvrB"/>
    <property type="match status" value="1"/>
</dbReference>
<dbReference type="Pfam" id="PF14520">
    <property type="entry name" value="HHH_5"/>
    <property type="match status" value="1"/>
</dbReference>
<evidence type="ECO:0000256" key="7">
    <source>
        <dbReference type="HAMAP-Rule" id="MF_00203"/>
    </source>
</evidence>
<dbReference type="InterPro" id="IPR038476">
    <property type="entry name" value="UvrC_RNase_H_dom_sf"/>
</dbReference>
<dbReference type="SMART" id="SM00465">
    <property type="entry name" value="GIYc"/>
    <property type="match status" value="1"/>
</dbReference>
<dbReference type="Pfam" id="PF02151">
    <property type="entry name" value="UVR"/>
    <property type="match status" value="1"/>
</dbReference>
<evidence type="ECO:0000256" key="1">
    <source>
        <dbReference type="ARBA" id="ARBA00022490"/>
    </source>
</evidence>
<dbReference type="InterPro" id="IPR001162">
    <property type="entry name" value="UvrC_RNase_H_dom"/>
</dbReference>
<proteinExistence type="inferred from homology"/>
<dbReference type="SUPFAM" id="SSF47781">
    <property type="entry name" value="RuvA domain 2-like"/>
    <property type="match status" value="1"/>
</dbReference>
<dbReference type="InterPro" id="IPR036876">
    <property type="entry name" value="UVR_dom_sf"/>
</dbReference>
<comment type="subcellular location">
    <subcellularLocation>
        <location evidence="7">Cytoplasm</location>
    </subcellularLocation>
</comment>
<dbReference type="GO" id="GO:0009380">
    <property type="term" value="C:excinuclease repair complex"/>
    <property type="evidence" value="ECO:0007669"/>
    <property type="project" value="InterPro"/>
</dbReference>
<dbReference type="PANTHER" id="PTHR30562">
    <property type="entry name" value="UVRC/OXIDOREDUCTASE"/>
    <property type="match status" value="1"/>
</dbReference>
<dbReference type="Gene3D" id="3.30.420.340">
    <property type="entry name" value="UvrC, RNAse H endonuclease domain"/>
    <property type="match status" value="1"/>
</dbReference>
<comment type="similarity">
    <text evidence="7">Belongs to the UvrC family.</text>
</comment>
<dbReference type="GO" id="GO:0006289">
    <property type="term" value="P:nucleotide-excision repair"/>
    <property type="evidence" value="ECO:0007669"/>
    <property type="project" value="UniProtKB-UniRule"/>
</dbReference>
<feature type="domain" description="GIY-YIG" evidence="9">
    <location>
        <begin position="56"/>
        <end position="133"/>
    </location>
</feature>
<dbReference type="PROSITE" id="PS50151">
    <property type="entry name" value="UVR"/>
    <property type="match status" value="1"/>
</dbReference>
<dbReference type="SMART" id="SM00278">
    <property type="entry name" value="HhH1"/>
    <property type="match status" value="2"/>
</dbReference>
<feature type="domain" description="UVR" evidence="8">
    <location>
        <begin position="243"/>
        <end position="278"/>
    </location>
</feature>
<sequence length="648" mass="72519">MRVKMKLVLSRGLVWIGIARLRSNPHMNDITADSAAEGARPVLDVPARALLERIPQSPGVYRMLDADGTVLYVGKAKNLKRRVSSYFSRALTRRLQVMVSQIADIEVTVTRTEGEALLLESNLIKSLRPRFNVLLRDDKSYPFIYLSTQDDFPRLAFYRGPRKSKGRLFGPYPSAWAVRETLQLLQKLFPVRQCEDSFFNNRSRPCLQYQIKRCSGPCVGLVSREEYAEDVAHTIQFLDGRAEEAIADLGRSMEQAAAALEFERAAVLRDQIATLSRIQQRQYVSGEGGDLDIIACAQAGGTSCVQVFFIRAGRNLGNKAFFPKTPDETDDATLLAGFLAQFYADKQIPPELVVSVEPEERELLETALSQRAERRVHIKWRVRAERARWLEMARGNAEVALKSRLGSQAGYGRRIEALRDALDLPERPQRMECFDISHTQGERTVASCVVFDGEGPRKSDYRRFNIEGITPGDDYAALHQALTRRYTRVKQGEYPIPDILFIDGGRGQIRSVGDALQELGIAGVQVVGISKGPDRRPGTELLWLLDVESPLILPSDSPAMHLVEQIRDEAHRFAITGHRQRRAKARTTSTLEGLAGIGPRRRQRLLKQFGGIRGLARAGVEDIACVDGIGRQLAQQIYDAFHEEAAGP</sequence>
<accession>F9UFJ5</accession>
<dbReference type="Proteomes" id="UP000005459">
    <property type="component" value="Unassembled WGS sequence"/>
</dbReference>
<keyword evidence="12" id="KW-1185">Reference proteome</keyword>
<dbReference type="Gene3D" id="3.40.1440.10">
    <property type="entry name" value="GIY-YIG endonuclease"/>
    <property type="match status" value="1"/>
</dbReference>
<dbReference type="PATRIC" id="fig|768671.3.peg.3906"/>
<reference evidence="11 12" key="1">
    <citation type="submission" date="2011-06" db="EMBL/GenBank/DDBJ databases">
        <title>The draft genome of Thiocapsa marina 5811.</title>
        <authorList>
            <consortium name="US DOE Joint Genome Institute (JGI-PGF)"/>
            <person name="Lucas S."/>
            <person name="Han J."/>
            <person name="Cheng J.-F."/>
            <person name="Goodwin L."/>
            <person name="Pitluck S."/>
            <person name="Peters L."/>
            <person name="Land M.L."/>
            <person name="Hauser L."/>
            <person name="Vogl K."/>
            <person name="Liu Z."/>
            <person name="Imhoff J."/>
            <person name="Thiel V."/>
            <person name="Frigaard N.-U."/>
            <person name="Bryant D."/>
            <person name="Woyke T.J."/>
        </authorList>
    </citation>
    <scope>NUCLEOTIDE SEQUENCE [LARGE SCALE GENOMIC DNA]</scope>
    <source>
        <strain evidence="11 12">5811</strain>
    </source>
</reference>
<dbReference type="Pfam" id="PF22920">
    <property type="entry name" value="UvrC_RNaseH"/>
    <property type="match status" value="1"/>
</dbReference>
<dbReference type="Gene3D" id="4.10.860.10">
    <property type="entry name" value="UVR domain"/>
    <property type="match status" value="1"/>
</dbReference>
<dbReference type="HAMAP" id="MF_00203">
    <property type="entry name" value="UvrC"/>
    <property type="match status" value="1"/>
</dbReference>
<evidence type="ECO:0000256" key="2">
    <source>
        <dbReference type="ARBA" id="ARBA00022763"/>
    </source>
</evidence>
<evidence type="ECO:0000256" key="5">
    <source>
        <dbReference type="ARBA" id="ARBA00023204"/>
    </source>
</evidence>
<dbReference type="InterPro" id="IPR000305">
    <property type="entry name" value="GIY-YIG_endonuc"/>
</dbReference>
<organism evidence="11 12">
    <name type="scientific">Thiocapsa marina 5811</name>
    <dbReference type="NCBI Taxonomy" id="768671"/>
    <lineage>
        <taxon>Bacteria</taxon>
        <taxon>Pseudomonadati</taxon>
        <taxon>Pseudomonadota</taxon>
        <taxon>Gammaproteobacteria</taxon>
        <taxon>Chromatiales</taxon>
        <taxon>Chromatiaceae</taxon>
        <taxon>Thiocapsa</taxon>
    </lineage>
</organism>
<dbReference type="GO" id="GO:0009381">
    <property type="term" value="F:excinuclease ABC activity"/>
    <property type="evidence" value="ECO:0007669"/>
    <property type="project" value="UniProtKB-UniRule"/>
</dbReference>
<evidence type="ECO:0000259" key="8">
    <source>
        <dbReference type="PROSITE" id="PS50151"/>
    </source>
</evidence>
<evidence type="ECO:0000256" key="3">
    <source>
        <dbReference type="ARBA" id="ARBA00022769"/>
    </source>
</evidence>
<dbReference type="AlphaFoldDB" id="F9UFJ5"/>
<dbReference type="Gene3D" id="1.10.150.20">
    <property type="entry name" value="5' to 3' exonuclease, C-terminal subdomain"/>
    <property type="match status" value="1"/>
</dbReference>
<dbReference type="InterPro" id="IPR010994">
    <property type="entry name" value="RuvA_2-like"/>
</dbReference>
<evidence type="ECO:0000256" key="4">
    <source>
        <dbReference type="ARBA" id="ARBA00022881"/>
    </source>
</evidence>
<dbReference type="FunFam" id="3.30.420.340:FF:000001">
    <property type="entry name" value="UvrABC system protein C"/>
    <property type="match status" value="1"/>
</dbReference>
<gene>
    <name evidence="7" type="primary">uvrC</name>
    <name evidence="11" type="ORF">ThimaDRAFT_3698</name>
</gene>
<keyword evidence="4 7" id="KW-0267">Excision nuclease</keyword>
<dbReference type="SUPFAM" id="SSF82771">
    <property type="entry name" value="GIY-YIG endonuclease"/>
    <property type="match status" value="1"/>
</dbReference>
<dbReference type="NCBIfam" id="NF001824">
    <property type="entry name" value="PRK00558.1-5"/>
    <property type="match status" value="1"/>
</dbReference>
<dbReference type="GO" id="GO:0005737">
    <property type="term" value="C:cytoplasm"/>
    <property type="evidence" value="ECO:0007669"/>
    <property type="project" value="UniProtKB-SubCell"/>
</dbReference>
<dbReference type="InterPro" id="IPR050066">
    <property type="entry name" value="UvrABC_protein_C"/>
</dbReference>